<comment type="caution">
    <text evidence="1">The sequence shown here is derived from an EMBL/GenBank/DDBJ whole genome shotgun (WGS) entry which is preliminary data.</text>
</comment>
<organism evidence="1 2">
    <name type="scientific">Pedobacter duraquae</name>
    <dbReference type="NCBI Taxonomy" id="425511"/>
    <lineage>
        <taxon>Bacteria</taxon>
        <taxon>Pseudomonadati</taxon>
        <taxon>Bacteroidota</taxon>
        <taxon>Sphingobacteriia</taxon>
        <taxon>Sphingobacteriales</taxon>
        <taxon>Sphingobacteriaceae</taxon>
        <taxon>Pedobacter</taxon>
    </lineage>
</organism>
<evidence type="ECO:0000313" key="1">
    <source>
        <dbReference type="EMBL" id="TDO24174.1"/>
    </source>
</evidence>
<dbReference type="RefSeq" id="WP_133551934.1">
    <property type="nucleotide sequence ID" value="NZ_SNWM01000001.1"/>
</dbReference>
<protein>
    <recommendedName>
        <fullName evidence="3">Tetratricopeptide repeat protein</fullName>
    </recommendedName>
</protein>
<accession>A0A4R6IPF0</accession>
<evidence type="ECO:0008006" key="3">
    <source>
        <dbReference type="Google" id="ProtNLM"/>
    </source>
</evidence>
<proteinExistence type="predicted"/>
<sequence length="167" mass="18786">MLLGSTTNNQSQPNSESLIIQLLLQQRYAEAYDCLIGQQPLQSAALYNMALCLHWAGNYESALSKLENIQLAPQLSNGNKLNGNGEYVEIRNKQNETNDYLHGLTEVYIKAFPSLAHDAIIRLKTDCWLKLRNYDKVRAIATPIASKGYKNITDALKFANTPNDERI</sequence>
<gene>
    <name evidence="1" type="ORF">CLV32_0461</name>
</gene>
<reference evidence="1 2" key="1">
    <citation type="submission" date="2019-03" db="EMBL/GenBank/DDBJ databases">
        <title>Genomic Encyclopedia of Archaeal and Bacterial Type Strains, Phase II (KMG-II): from individual species to whole genera.</title>
        <authorList>
            <person name="Goeker M."/>
        </authorList>
    </citation>
    <scope>NUCLEOTIDE SEQUENCE [LARGE SCALE GENOMIC DNA]</scope>
    <source>
        <strain evidence="1 2">DSM 19034</strain>
    </source>
</reference>
<dbReference type="AlphaFoldDB" id="A0A4R6IPF0"/>
<dbReference type="SUPFAM" id="SSF48452">
    <property type="entry name" value="TPR-like"/>
    <property type="match status" value="1"/>
</dbReference>
<keyword evidence="2" id="KW-1185">Reference proteome</keyword>
<dbReference type="InterPro" id="IPR011990">
    <property type="entry name" value="TPR-like_helical_dom_sf"/>
</dbReference>
<dbReference type="OrthoDB" id="796284at2"/>
<dbReference type="EMBL" id="SNWM01000001">
    <property type="protein sequence ID" value="TDO24174.1"/>
    <property type="molecule type" value="Genomic_DNA"/>
</dbReference>
<name>A0A4R6IPF0_9SPHI</name>
<dbReference type="Proteomes" id="UP000295499">
    <property type="component" value="Unassembled WGS sequence"/>
</dbReference>
<evidence type="ECO:0000313" key="2">
    <source>
        <dbReference type="Proteomes" id="UP000295499"/>
    </source>
</evidence>